<name>A0A6S6UBD6_9BACT</name>
<reference evidence="2" key="1">
    <citation type="submission" date="2020-01" db="EMBL/GenBank/DDBJ databases">
        <authorList>
            <person name="Meier V. D."/>
            <person name="Meier V D."/>
        </authorList>
    </citation>
    <scope>NUCLEOTIDE SEQUENCE</scope>
    <source>
        <strain evidence="2">HLG_WM_MAG_01</strain>
    </source>
</reference>
<feature type="compositionally biased region" description="Basic and acidic residues" evidence="1">
    <location>
        <begin position="17"/>
        <end position="34"/>
    </location>
</feature>
<proteinExistence type="predicted"/>
<gene>
    <name evidence="2" type="ORF">HELGO_WM64307</name>
</gene>
<evidence type="ECO:0000313" key="2">
    <source>
        <dbReference type="EMBL" id="CAA6827641.1"/>
    </source>
</evidence>
<sequence>MISEKEDLQTWVLSGQLDEHKGSKTIERKPTKAESEEDEEYKEKLKKLDLAKKEAITGFNKELYTVETSVPFLNRIKKKYDLKELYVQQKGRGKAELVGKINPKFEEMLEIIRDDYTSGEREPLDESQQVYSLFRAMKLAELESMRKQGEITVLSHEKNRKKKKKKKAVKKGDPKGQPFLATDPEYSKKLMKRKWELGESENDEEIKKQYEYLVQIDFVPGTEEVLKDPAIAHFERDDDVSRREFEPLGFKAKEEGKRGFILLKLEPKAEKGKRESVLNYGITPESWNISDPLNITNNQIARIKVIARIVE</sequence>
<organism evidence="2">
    <name type="scientific">uncultured Sulfurovum sp</name>
    <dbReference type="NCBI Taxonomy" id="269237"/>
    <lineage>
        <taxon>Bacteria</taxon>
        <taxon>Pseudomonadati</taxon>
        <taxon>Campylobacterota</taxon>
        <taxon>Epsilonproteobacteria</taxon>
        <taxon>Campylobacterales</taxon>
        <taxon>Sulfurovaceae</taxon>
        <taxon>Sulfurovum</taxon>
        <taxon>environmental samples</taxon>
    </lineage>
</organism>
<feature type="region of interest" description="Disordered" evidence="1">
    <location>
        <begin position="1"/>
        <end position="40"/>
    </location>
</feature>
<feature type="compositionally biased region" description="Basic residues" evidence="1">
    <location>
        <begin position="158"/>
        <end position="169"/>
    </location>
</feature>
<dbReference type="AlphaFoldDB" id="A0A6S6UBD6"/>
<feature type="region of interest" description="Disordered" evidence="1">
    <location>
        <begin position="151"/>
        <end position="183"/>
    </location>
</feature>
<accession>A0A6S6UBD6</accession>
<evidence type="ECO:0000256" key="1">
    <source>
        <dbReference type="SAM" id="MobiDB-lite"/>
    </source>
</evidence>
<protein>
    <submittedName>
        <fullName evidence="2">Uncharacterized protein</fullName>
    </submittedName>
</protein>
<dbReference type="EMBL" id="CACVAS010000156">
    <property type="protein sequence ID" value="CAA6827641.1"/>
    <property type="molecule type" value="Genomic_DNA"/>
</dbReference>